<protein>
    <recommendedName>
        <fullName evidence="3">PRC-barrel domain-containing protein</fullName>
    </recommendedName>
</protein>
<gene>
    <name evidence="1" type="ORF">PU648_54620</name>
</gene>
<reference evidence="1 2" key="1">
    <citation type="submission" date="2023-02" db="EMBL/GenBank/DDBJ databases">
        <authorList>
            <person name="Maleckis M."/>
        </authorList>
    </citation>
    <scope>NUCLEOTIDE SEQUENCE [LARGE SCALE GENOMIC DNA]</scope>
    <source>
        <strain evidence="1 2">P8-A2</strain>
    </source>
</reference>
<accession>A0ABU3V4R1</accession>
<keyword evidence="2" id="KW-1185">Reference proteome</keyword>
<evidence type="ECO:0000313" key="1">
    <source>
        <dbReference type="EMBL" id="MDU9001141.1"/>
    </source>
</evidence>
<proteinExistence type="predicted"/>
<dbReference type="Proteomes" id="UP001257627">
    <property type="component" value="Unassembled WGS sequence"/>
</dbReference>
<name>A0ABU3V4R1_9ACTN</name>
<dbReference type="RefSeq" id="WP_143606550.1">
    <property type="nucleotide sequence ID" value="NZ_CP107955.1"/>
</dbReference>
<evidence type="ECO:0000313" key="2">
    <source>
        <dbReference type="Proteomes" id="UP001257627"/>
    </source>
</evidence>
<comment type="caution">
    <text evidence="1">The sequence shown here is derived from an EMBL/GenBank/DDBJ whole genome shotgun (WGS) entry which is preliminary data.</text>
</comment>
<organism evidence="1 2">
    <name type="scientific">Streptomyces mirabilis</name>
    <dbReference type="NCBI Taxonomy" id="68239"/>
    <lineage>
        <taxon>Bacteria</taxon>
        <taxon>Bacillati</taxon>
        <taxon>Actinomycetota</taxon>
        <taxon>Actinomycetes</taxon>
        <taxon>Kitasatosporales</taxon>
        <taxon>Streptomycetaceae</taxon>
        <taxon>Streptomyces</taxon>
    </lineage>
</organism>
<evidence type="ECO:0008006" key="3">
    <source>
        <dbReference type="Google" id="ProtNLM"/>
    </source>
</evidence>
<dbReference type="EMBL" id="JARAKF010000002">
    <property type="protein sequence ID" value="MDU9001141.1"/>
    <property type="molecule type" value="Genomic_DNA"/>
</dbReference>
<sequence>MSTATIGHVTRERDEQIITGDGELVGQMRRIQFTIGDQALEMEPMQSVGGLIRPLAKSRSASTCRWRSTPMTWDCRSVQTAATGSPQSDVSCRAYDQVTNTATATGGGDTTTHTATDLTKMKRHEHDEHCERHDHW</sequence>